<gene>
    <name evidence="1" type="ORF">H9L13_02365</name>
</gene>
<accession>A0A7G9SIX2</accession>
<dbReference type="Proteomes" id="UP000515971">
    <property type="component" value="Chromosome"/>
</dbReference>
<dbReference type="RefSeq" id="WP_187538695.1">
    <property type="nucleotide sequence ID" value="NZ_BAABJT010000001.1"/>
</dbReference>
<dbReference type="KEGG" id="slut:H9L13_02365"/>
<keyword evidence="2" id="KW-1185">Reference proteome</keyword>
<protein>
    <submittedName>
        <fullName evidence="1">Uncharacterized protein</fullName>
    </submittedName>
</protein>
<sequence>MVIVICLVAAFALLSWVYGPVRYKYRLTVDVSTPSGAKSGSAVQQIVVRPTLPLLAASQYTTTQEGDAVAIELPDGSTLFVLLNQEIVRSALAEGRSTDMKTPLEEAERGRVYEYSPPPPRKDGLIYLPNYVKFRDLADPASVYAVDPSDVGGGAAISRITVELTRGRLTRTIHRRLPWLANHYGKNLRGVRSIVAIDPRKDLAGAMGSGAFRMPRP</sequence>
<dbReference type="EMBL" id="CP060718">
    <property type="protein sequence ID" value="QNN67797.1"/>
    <property type="molecule type" value="Genomic_DNA"/>
</dbReference>
<reference evidence="1 2" key="1">
    <citation type="submission" date="2020-08" db="EMBL/GenBank/DDBJ databases">
        <title>Genome sequence of Sphingomonas lutea KCTC 23642T.</title>
        <authorList>
            <person name="Hyun D.-W."/>
            <person name="Bae J.-W."/>
        </authorList>
    </citation>
    <scope>NUCLEOTIDE SEQUENCE [LARGE SCALE GENOMIC DNA]</scope>
    <source>
        <strain evidence="1 2">KCTC 23642</strain>
    </source>
</reference>
<dbReference type="AlphaFoldDB" id="A0A7G9SIX2"/>
<organism evidence="1 2">
    <name type="scientific">Sphingomonas lutea</name>
    <dbReference type="NCBI Taxonomy" id="1045317"/>
    <lineage>
        <taxon>Bacteria</taxon>
        <taxon>Pseudomonadati</taxon>
        <taxon>Pseudomonadota</taxon>
        <taxon>Alphaproteobacteria</taxon>
        <taxon>Sphingomonadales</taxon>
        <taxon>Sphingomonadaceae</taxon>
        <taxon>Sphingomonas</taxon>
    </lineage>
</organism>
<name>A0A7G9SIX2_9SPHN</name>
<proteinExistence type="predicted"/>
<evidence type="ECO:0000313" key="2">
    <source>
        <dbReference type="Proteomes" id="UP000515971"/>
    </source>
</evidence>
<evidence type="ECO:0000313" key="1">
    <source>
        <dbReference type="EMBL" id="QNN67797.1"/>
    </source>
</evidence>